<dbReference type="OrthoDB" id="3687216at2759"/>
<sequence length="161" mass="18280">MIGPDCKDCPVCQEEVAKTPAEGGEVPIKLHCGHMIGRDCLQTWLKSWHIDREKENPTCPLCRAQLPLLYKDIESMPWDKQLELLPSQVQLIAREWVAYARSDEALDREVDAFLLAAREEQIDGCYGVELGHMLAKLETRRLAFVQYQKTLQAVLEGMQAG</sequence>
<organism evidence="6 7">
    <name type="scientific">Cochliobolus carbonum (strain 26-R-13)</name>
    <name type="common">Maize leaf spot fungus</name>
    <name type="synonym">Bipolaris zeicola</name>
    <dbReference type="NCBI Taxonomy" id="930089"/>
    <lineage>
        <taxon>Eukaryota</taxon>
        <taxon>Fungi</taxon>
        <taxon>Dikarya</taxon>
        <taxon>Ascomycota</taxon>
        <taxon>Pezizomycotina</taxon>
        <taxon>Dothideomycetes</taxon>
        <taxon>Pleosporomycetidae</taxon>
        <taxon>Pleosporales</taxon>
        <taxon>Pleosporineae</taxon>
        <taxon>Pleosporaceae</taxon>
        <taxon>Bipolaris</taxon>
    </lineage>
</organism>
<keyword evidence="1" id="KW-0479">Metal-binding</keyword>
<dbReference type="KEGG" id="bze:COCCADRAFT_36816"/>
<dbReference type="GO" id="GO:0008270">
    <property type="term" value="F:zinc ion binding"/>
    <property type="evidence" value="ECO:0007669"/>
    <property type="project" value="UniProtKB-KW"/>
</dbReference>
<evidence type="ECO:0000313" key="6">
    <source>
        <dbReference type="EMBL" id="EUC33352.1"/>
    </source>
</evidence>
<gene>
    <name evidence="6" type="ORF">COCCADRAFT_36816</name>
</gene>
<dbReference type="Pfam" id="PF13445">
    <property type="entry name" value="zf-RING_UBOX"/>
    <property type="match status" value="1"/>
</dbReference>
<evidence type="ECO:0000256" key="2">
    <source>
        <dbReference type="ARBA" id="ARBA00022771"/>
    </source>
</evidence>
<dbReference type="InterPro" id="IPR013083">
    <property type="entry name" value="Znf_RING/FYVE/PHD"/>
</dbReference>
<evidence type="ECO:0000313" key="7">
    <source>
        <dbReference type="Proteomes" id="UP000053841"/>
    </source>
</evidence>
<dbReference type="RefSeq" id="XP_007712343.1">
    <property type="nucleotide sequence ID" value="XM_007714153.1"/>
</dbReference>
<dbReference type="Proteomes" id="UP000053841">
    <property type="component" value="Unassembled WGS sequence"/>
</dbReference>
<evidence type="ECO:0000259" key="5">
    <source>
        <dbReference type="PROSITE" id="PS50089"/>
    </source>
</evidence>
<accession>W6Y0U6</accession>
<keyword evidence="2 4" id="KW-0863">Zinc-finger</keyword>
<keyword evidence="3" id="KW-0862">Zinc</keyword>
<keyword evidence="7" id="KW-1185">Reference proteome</keyword>
<evidence type="ECO:0000256" key="4">
    <source>
        <dbReference type="PROSITE-ProRule" id="PRU00175"/>
    </source>
</evidence>
<proteinExistence type="predicted"/>
<protein>
    <recommendedName>
        <fullName evidence="5">RING-type domain-containing protein</fullName>
    </recommendedName>
</protein>
<dbReference type="SUPFAM" id="SSF57850">
    <property type="entry name" value="RING/U-box"/>
    <property type="match status" value="1"/>
</dbReference>
<dbReference type="InterPro" id="IPR027370">
    <property type="entry name" value="Znf-RING_euk"/>
</dbReference>
<feature type="domain" description="RING-type" evidence="5">
    <location>
        <begin position="9"/>
        <end position="63"/>
    </location>
</feature>
<dbReference type="AlphaFoldDB" id="W6Y0U6"/>
<dbReference type="Gene3D" id="3.30.40.10">
    <property type="entry name" value="Zinc/RING finger domain, C3HC4 (zinc finger)"/>
    <property type="match status" value="1"/>
</dbReference>
<dbReference type="PROSITE" id="PS50089">
    <property type="entry name" value="ZF_RING_2"/>
    <property type="match status" value="1"/>
</dbReference>
<dbReference type="SMART" id="SM00184">
    <property type="entry name" value="RING"/>
    <property type="match status" value="1"/>
</dbReference>
<evidence type="ECO:0000256" key="3">
    <source>
        <dbReference type="ARBA" id="ARBA00022833"/>
    </source>
</evidence>
<dbReference type="EMBL" id="KI964612">
    <property type="protein sequence ID" value="EUC33352.1"/>
    <property type="molecule type" value="Genomic_DNA"/>
</dbReference>
<dbReference type="GeneID" id="19148373"/>
<evidence type="ECO:0000256" key="1">
    <source>
        <dbReference type="ARBA" id="ARBA00022723"/>
    </source>
</evidence>
<dbReference type="InterPro" id="IPR001841">
    <property type="entry name" value="Znf_RING"/>
</dbReference>
<reference evidence="6 7" key="1">
    <citation type="journal article" date="2013" name="PLoS Genet.">
        <title>Comparative genome structure, secondary metabolite, and effector coding capacity across Cochliobolus pathogens.</title>
        <authorList>
            <person name="Condon B.J."/>
            <person name="Leng Y."/>
            <person name="Wu D."/>
            <person name="Bushley K.E."/>
            <person name="Ohm R.A."/>
            <person name="Otillar R."/>
            <person name="Martin J."/>
            <person name="Schackwitz W."/>
            <person name="Grimwood J."/>
            <person name="MohdZainudin N."/>
            <person name="Xue C."/>
            <person name="Wang R."/>
            <person name="Manning V.A."/>
            <person name="Dhillon B."/>
            <person name="Tu Z.J."/>
            <person name="Steffenson B.J."/>
            <person name="Salamov A."/>
            <person name="Sun H."/>
            <person name="Lowry S."/>
            <person name="LaButti K."/>
            <person name="Han J."/>
            <person name="Copeland A."/>
            <person name="Lindquist E."/>
            <person name="Barry K."/>
            <person name="Schmutz J."/>
            <person name="Baker S.E."/>
            <person name="Ciuffetti L.M."/>
            <person name="Grigoriev I.V."/>
            <person name="Zhong S."/>
            <person name="Turgeon B.G."/>
        </authorList>
    </citation>
    <scope>NUCLEOTIDE SEQUENCE [LARGE SCALE GENOMIC DNA]</scope>
    <source>
        <strain evidence="6 7">26-R-13</strain>
    </source>
</reference>
<name>W6Y0U6_COCC2</name>
<dbReference type="HOGENOM" id="CLU_139261_0_0_1"/>